<dbReference type="Proteomes" id="UP001320706">
    <property type="component" value="Unassembled WGS sequence"/>
</dbReference>
<organism evidence="1 2">
    <name type="scientific">Zalaria obscura</name>
    <dbReference type="NCBI Taxonomy" id="2024903"/>
    <lineage>
        <taxon>Eukaryota</taxon>
        <taxon>Fungi</taxon>
        <taxon>Dikarya</taxon>
        <taxon>Ascomycota</taxon>
        <taxon>Pezizomycotina</taxon>
        <taxon>Dothideomycetes</taxon>
        <taxon>Dothideomycetidae</taxon>
        <taxon>Dothideales</taxon>
        <taxon>Zalariaceae</taxon>
        <taxon>Zalaria</taxon>
    </lineage>
</organism>
<proteinExistence type="predicted"/>
<comment type="caution">
    <text evidence="1">The sequence shown here is derived from an EMBL/GenBank/DDBJ whole genome shotgun (WGS) entry which is preliminary data.</text>
</comment>
<keyword evidence="2" id="KW-1185">Reference proteome</keyword>
<evidence type="ECO:0000313" key="1">
    <source>
        <dbReference type="EMBL" id="KAK8200931.1"/>
    </source>
</evidence>
<gene>
    <name evidence="1" type="ORF">M8818_006250</name>
</gene>
<dbReference type="EMBL" id="JAMKPW020000038">
    <property type="protein sequence ID" value="KAK8200931.1"/>
    <property type="molecule type" value="Genomic_DNA"/>
</dbReference>
<accession>A0ACC3S814</accession>
<name>A0ACC3S814_9PEZI</name>
<reference evidence="1" key="1">
    <citation type="submission" date="2024-02" db="EMBL/GenBank/DDBJ databases">
        <title>Metagenome Assembled Genome of Zalaria obscura JY119.</title>
        <authorList>
            <person name="Vighnesh L."/>
            <person name="Jagadeeshwari U."/>
            <person name="Venkata Ramana C."/>
            <person name="Sasikala C."/>
        </authorList>
    </citation>
    <scope>NUCLEOTIDE SEQUENCE</scope>
    <source>
        <strain evidence="1">JY119</strain>
    </source>
</reference>
<sequence length="511" mass="56052">MANTAALKPAVDFLDFVNASPTPFHAVHEAKQRLEAAGFKQIKERDPWSSTLHPGGKYYLTRNASTIVAFAIGTKWKPGNPIAMVGAHTDSPCLRLKPVSKRQSDGFLQVGVETYGGGMWHTWFDRDLSLAGRVMVKTANGGMEQKLVKIDRPICRIPSLAVHFGGSVPFEFNKEGQLYPIAGLVEAELNRQGKSEEDLKKEKESEKDDGDFNPLKTPTQRHHPYVIEILASEAGVKPEEILDFEIVLYDTQKSCLGGLNNELIFSARLDNLMMTFCAVTGIIKSVSSTDSLKDDSTIRLIACFDHEEIGSTSAQGADSNLLPSVLRRLSVLPSSSEAESDKSYEKVGDSHDTSTAFEQSMATSFLVSADMAHSVNPNYSGKYETEHKPHMNKGTVIKINANVRYATNSPGIVLLQEVAKRAPKSSYDVRKSGEGVPLQLFVVKNDSPCGSTIGPMLSANMGVRTLDLGNPQLSMHSIRETCGAYDVEHAVNLFDSFFEHYGELESKIFVD</sequence>
<evidence type="ECO:0000313" key="2">
    <source>
        <dbReference type="Proteomes" id="UP001320706"/>
    </source>
</evidence>
<protein>
    <submittedName>
        <fullName evidence="1">Uncharacterized protein</fullName>
    </submittedName>
</protein>